<evidence type="ECO:0000313" key="4">
    <source>
        <dbReference type="Proteomes" id="UP000800041"/>
    </source>
</evidence>
<feature type="compositionally biased region" description="Polar residues" evidence="1">
    <location>
        <begin position="777"/>
        <end position="786"/>
    </location>
</feature>
<dbReference type="EMBL" id="ML977144">
    <property type="protein sequence ID" value="KAF1989592.1"/>
    <property type="molecule type" value="Genomic_DNA"/>
</dbReference>
<feature type="compositionally biased region" description="Basic and acidic residues" evidence="1">
    <location>
        <begin position="926"/>
        <end position="937"/>
    </location>
</feature>
<dbReference type="OrthoDB" id="5563754at2759"/>
<feature type="compositionally biased region" description="Polar residues" evidence="1">
    <location>
        <begin position="966"/>
        <end position="975"/>
    </location>
</feature>
<feature type="region of interest" description="Disordered" evidence="1">
    <location>
        <begin position="1265"/>
        <end position="1338"/>
    </location>
</feature>
<gene>
    <name evidence="3" type="ORF">K402DRAFT_401707</name>
</gene>
<feature type="compositionally biased region" description="Polar residues" evidence="1">
    <location>
        <begin position="865"/>
        <end position="883"/>
    </location>
</feature>
<feature type="compositionally biased region" description="Basic and acidic residues" evidence="1">
    <location>
        <begin position="743"/>
        <end position="752"/>
    </location>
</feature>
<dbReference type="InterPro" id="IPR001849">
    <property type="entry name" value="PH_domain"/>
</dbReference>
<feature type="domain" description="PH" evidence="2">
    <location>
        <begin position="130"/>
        <end position="248"/>
    </location>
</feature>
<evidence type="ECO:0000256" key="1">
    <source>
        <dbReference type="SAM" id="MobiDB-lite"/>
    </source>
</evidence>
<feature type="compositionally biased region" description="Basic and acidic residues" evidence="1">
    <location>
        <begin position="951"/>
        <end position="965"/>
    </location>
</feature>
<dbReference type="InterPro" id="IPR011993">
    <property type="entry name" value="PH-like_dom_sf"/>
</dbReference>
<dbReference type="PROSITE" id="PS50003">
    <property type="entry name" value="PH_DOMAIN"/>
    <property type="match status" value="1"/>
</dbReference>
<dbReference type="InterPro" id="IPR058155">
    <property type="entry name" value="Skg3/CAF120-like_PH"/>
</dbReference>
<feature type="compositionally biased region" description="Low complexity" evidence="1">
    <location>
        <begin position="499"/>
        <end position="514"/>
    </location>
</feature>
<feature type="compositionally biased region" description="Basic and acidic residues" evidence="1">
    <location>
        <begin position="884"/>
        <end position="893"/>
    </location>
</feature>
<organism evidence="3 4">
    <name type="scientific">Aulographum hederae CBS 113979</name>
    <dbReference type="NCBI Taxonomy" id="1176131"/>
    <lineage>
        <taxon>Eukaryota</taxon>
        <taxon>Fungi</taxon>
        <taxon>Dikarya</taxon>
        <taxon>Ascomycota</taxon>
        <taxon>Pezizomycotina</taxon>
        <taxon>Dothideomycetes</taxon>
        <taxon>Pleosporomycetidae</taxon>
        <taxon>Aulographales</taxon>
        <taxon>Aulographaceae</taxon>
    </lineage>
</organism>
<dbReference type="SUPFAM" id="SSF50729">
    <property type="entry name" value="PH domain-like"/>
    <property type="match status" value="1"/>
</dbReference>
<reference evidence="3" key="1">
    <citation type="journal article" date="2020" name="Stud. Mycol.">
        <title>101 Dothideomycetes genomes: a test case for predicting lifestyles and emergence of pathogens.</title>
        <authorList>
            <person name="Haridas S."/>
            <person name="Albert R."/>
            <person name="Binder M."/>
            <person name="Bloem J."/>
            <person name="Labutti K."/>
            <person name="Salamov A."/>
            <person name="Andreopoulos B."/>
            <person name="Baker S."/>
            <person name="Barry K."/>
            <person name="Bills G."/>
            <person name="Bluhm B."/>
            <person name="Cannon C."/>
            <person name="Castanera R."/>
            <person name="Culley D."/>
            <person name="Daum C."/>
            <person name="Ezra D."/>
            <person name="Gonzalez J."/>
            <person name="Henrissat B."/>
            <person name="Kuo A."/>
            <person name="Liang C."/>
            <person name="Lipzen A."/>
            <person name="Lutzoni F."/>
            <person name="Magnuson J."/>
            <person name="Mondo S."/>
            <person name="Nolan M."/>
            <person name="Ohm R."/>
            <person name="Pangilinan J."/>
            <person name="Park H.-J."/>
            <person name="Ramirez L."/>
            <person name="Alfaro M."/>
            <person name="Sun H."/>
            <person name="Tritt A."/>
            <person name="Yoshinaga Y."/>
            <person name="Zwiers L.-H."/>
            <person name="Turgeon B."/>
            <person name="Goodwin S."/>
            <person name="Spatafora J."/>
            <person name="Crous P."/>
            <person name="Grigoriev I."/>
        </authorList>
    </citation>
    <scope>NUCLEOTIDE SEQUENCE</scope>
    <source>
        <strain evidence="3">CBS 113979</strain>
    </source>
</reference>
<dbReference type="Proteomes" id="UP000800041">
    <property type="component" value="Unassembled WGS sequence"/>
</dbReference>
<feature type="compositionally biased region" description="Polar residues" evidence="1">
    <location>
        <begin position="1145"/>
        <end position="1159"/>
    </location>
</feature>
<evidence type="ECO:0000313" key="3">
    <source>
        <dbReference type="EMBL" id="KAF1989592.1"/>
    </source>
</evidence>
<feature type="compositionally biased region" description="Pro residues" evidence="1">
    <location>
        <begin position="1045"/>
        <end position="1055"/>
    </location>
</feature>
<feature type="compositionally biased region" description="Polar residues" evidence="1">
    <location>
        <begin position="1265"/>
        <end position="1275"/>
    </location>
</feature>
<dbReference type="FunFam" id="2.30.29.30:FF:000203">
    <property type="entry name" value="PH domain-containing protein"/>
    <property type="match status" value="1"/>
</dbReference>
<dbReference type="SMART" id="SM00233">
    <property type="entry name" value="PH"/>
    <property type="match status" value="1"/>
</dbReference>
<sequence length="1338" mass="146924">MVSCRHIVLTPLRSARTAVLSFISTWSSQPPPSPTSPTFPDAQYTSSPTPGSPVRRSHDNVASPTAAVLEHYTQSSPTPTAQARKRADSRPSSRPVSMVQTYQPPLMEVAQDTLPELQPIFTFLNSHSNKLYQEGYFLKLHDLDTRGRPSGDRTWTECFAQLVGTILSFWDAAHLDAAGEDGEVVPTFINLADASIKMIESLPMNGQAGQSLQNVLSISTAANNRYLFHFNSLNSLTQWTAGIRLAMYEHATLQEAYTGSLIAGKGKHLNNIRTIMDRTKFKQEDWARVRFGAGTPWRRCWCVVTPPDEKEFQKLQKTRKKRNPYDRSTPILKGDVKFYDTRRVTKKTQPIATITDAYSAYAIYPQSKPLIDQSTLVKVEGNITIHGQTDSSTEGFVFVMPEVHPAVSGFEIMLRFLFPLWDVFAMYGRPQRLIADVLDTRGLMFALPKDRRYGYLEILDVSGLIHTTGSQTWSEKQWRKQMKDLTSKRMSAVQMDGGRSASRASRRNTTSRASLPGSRNGVKFEDGVSIRSQPSSRQNSLTRKVGFQNTFDPPKRVDSAPPGGGQPALGHRRSASEATGYSKPYQREMEARGMYEPEMGTMGTQTPPPRPPPHRDGAVFGSATTRERSGTETTDQFDTASEGKSSPESEIPFNQNQMPEVRSFAASPPPVAVAAPPAFTHAPSQRPSLRPNVPSDLRRAHSGIDAATLSQIEDANGMMYAGGAPQDLPYRGSPSGLSGQPGDYDRRWEENGGQRGMVTDYNESEADLLGAPPGYWDQSQNQNQAMFSAKNRHPTSRLPTIPASPYVDQVEPSPKRSYFEPAGPTVPEHSESSTPVQQVNAMPPPPLERSGSSFSVQRKPLPSAPGQSGHTTAGSEQDPSMTRKSVEDSRDGVQRTVGAPEPNAKYDETTDMPSTDSGPMAANAPDRGERRTREDGPKLLPKTANSGQKPSAEKLKQTHASERLDSSSSDGNTARTMAWQPGMVSSDHKRTLTPEEWVQQRAAIANTPMYAHARNKSSTSSPSPLKPNRNPSPSSGQLFNRSPSQAPPPATPPLSRPASRDWSHLASVTQPRRETPSPLSGRKVSPQTPNLEPDYFDRPISRGRGTPSPSNALIYPPRISSREGEHTPPRFTGVPQYYEHGRISPSPSQYLNGPSNSSPYDGAHVPRLTSAPLLQQINVGGRRTPSSPKLENPTGLVGAIAAREQEKQAMKYGYSGAAVQQGISQANKQRQLPQQMMYSTSQSSIPFVPVLDNRAATPGLAQIHTNSPRWQQGSPYSVLHGYPSNPMSPGPQYQPQQSLNQTSRQESATEQPYGAAAFARQQGQTGVFKPTDQQRRPY</sequence>
<feature type="compositionally biased region" description="Basic and acidic residues" evidence="1">
    <location>
        <begin position="585"/>
        <end position="595"/>
    </location>
</feature>
<feature type="compositionally biased region" description="Polar residues" evidence="1">
    <location>
        <begin position="1029"/>
        <end position="1040"/>
    </location>
</feature>
<accession>A0A6G1H958</accession>
<dbReference type="Pfam" id="PF25381">
    <property type="entry name" value="PH_26"/>
    <property type="match status" value="1"/>
</dbReference>
<feature type="compositionally biased region" description="Polar residues" evidence="1">
    <location>
        <begin position="530"/>
        <end position="551"/>
    </location>
</feature>
<dbReference type="Gene3D" id="2.30.29.30">
    <property type="entry name" value="Pleckstrin-homology domain (PH domain)/Phosphotyrosine-binding domain (PTB)"/>
    <property type="match status" value="1"/>
</dbReference>
<evidence type="ECO:0000259" key="2">
    <source>
        <dbReference type="PROSITE" id="PS50003"/>
    </source>
</evidence>
<feature type="region of interest" description="Disordered" evidence="1">
    <location>
        <begin position="25"/>
        <end position="98"/>
    </location>
</feature>
<feature type="compositionally biased region" description="Polar residues" evidence="1">
    <location>
        <begin position="1285"/>
        <end position="1310"/>
    </location>
</feature>
<feature type="compositionally biased region" description="Polar residues" evidence="1">
    <location>
        <begin position="631"/>
        <end position="658"/>
    </location>
</feature>
<name>A0A6G1H958_9PEZI</name>
<proteinExistence type="predicted"/>
<feature type="region of interest" description="Disordered" evidence="1">
    <location>
        <begin position="484"/>
        <end position="697"/>
    </location>
</feature>
<keyword evidence="4" id="KW-1185">Reference proteome</keyword>
<protein>
    <recommendedName>
        <fullName evidence="2">PH domain-containing protein</fullName>
    </recommendedName>
</protein>
<feature type="region of interest" description="Disordered" evidence="1">
    <location>
        <begin position="720"/>
        <end position="1169"/>
    </location>
</feature>
<feature type="compositionally biased region" description="Polar residues" evidence="1">
    <location>
        <begin position="72"/>
        <end position="81"/>
    </location>
</feature>